<dbReference type="Gene3D" id="2.130.10.10">
    <property type="entry name" value="YVTN repeat-like/Quinoprotein amine dehydrogenase"/>
    <property type="match status" value="1"/>
</dbReference>
<feature type="repeat" description="WD" evidence="3">
    <location>
        <begin position="12"/>
        <end position="53"/>
    </location>
</feature>
<dbReference type="PROSITE" id="PS50082">
    <property type="entry name" value="WD_REPEATS_2"/>
    <property type="match status" value="1"/>
</dbReference>
<dbReference type="Pfam" id="PF00400">
    <property type="entry name" value="WD40"/>
    <property type="match status" value="1"/>
</dbReference>
<dbReference type="InterPro" id="IPR015943">
    <property type="entry name" value="WD40/YVTN_repeat-like_dom_sf"/>
</dbReference>
<dbReference type="PANTHER" id="PTHR43558">
    <property type="entry name" value="REDUCTASE, PUTATIVE (AFU_ORTHOLOGUE AFUA_3G10540)-RELATED"/>
    <property type="match status" value="1"/>
</dbReference>
<dbReference type="AlphaFoldDB" id="A0A409WSS8"/>
<name>A0A409WSS8_9AGAR</name>
<dbReference type="SUPFAM" id="SSF50978">
    <property type="entry name" value="WD40 repeat-like"/>
    <property type="match status" value="1"/>
</dbReference>
<dbReference type="PANTHER" id="PTHR43558:SF6">
    <property type="entry name" value="REDUCTASE, PUTATIVE (AFU_ORTHOLOGUE AFUA_3G10540)-RELATED"/>
    <property type="match status" value="1"/>
</dbReference>
<dbReference type="InterPro" id="IPR001680">
    <property type="entry name" value="WD40_rpt"/>
</dbReference>
<dbReference type="PROSITE" id="PS50294">
    <property type="entry name" value="WD_REPEATS_REGION"/>
    <property type="match status" value="1"/>
</dbReference>
<protein>
    <submittedName>
        <fullName evidence="4">Uncharacterized protein</fullName>
    </submittedName>
</protein>
<evidence type="ECO:0000256" key="1">
    <source>
        <dbReference type="ARBA" id="ARBA00022574"/>
    </source>
</evidence>
<evidence type="ECO:0000256" key="2">
    <source>
        <dbReference type="ARBA" id="ARBA00022737"/>
    </source>
</evidence>
<dbReference type="InterPro" id="IPR036322">
    <property type="entry name" value="WD40_repeat_dom_sf"/>
</dbReference>
<organism evidence="4 5">
    <name type="scientific">Gymnopilus dilepis</name>
    <dbReference type="NCBI Taxonomy" id="231916"/>
    <lineage>
        <taxon>Eukaryota</taxon>
        <taxon>Fungi</taxon>
        <taxon>Dikarya</taxon>
        <taxon>Basidiomycota</taxon>
        <taxon>Agaricomycotina</taxon>
        <taxon>Agaricomycetes</taxon>
        <taxon>Agaricomycetidae</taxon>
        <taxon>Agaricales</taxon>
        <taxon>Agaricineae</taxon>
        <taxon>Hymenogastraceae</taxon>
        <taxon>Gymnopilus</taxon>
    </lineage>
</organism>
<dbReference type="EMBL" id="NHYE01004859">
    <property type="protein sequence ID" value="PPQ81521.1"/>
    <property type="molecule type" value="Genomic_DNA"/>
</dbReference>
<comment type="caution">
    <text evidence="4">The sequence shown here is derived from an EMBL/GenBank/DDBJ whole genome shotgun (WGS) entry which is preliminary data.</text>
</comment>
<keyword evidence="5" id="KW-1185">Reference proteome</keyword>
<evidence type="ECO:0000313" key="4">
    <source>
        <dbReference type="EMBL" id="PPQ81521.1"/>
    </source>
</evidence>
<dbReference type="Proteomes" id="UP000284706">
    <property type="component" value="Unassembled WGS sequence"/>
</dbReference>
<reference evidence="4 5" key="1">
    <citation type="journal article" date="2018" name="Evol. Lett.">
        <title>Horizontal gene cluster transfer increased hallucinogenic mushroom diversity.</title>
        <authorList>
            <person name="Reynolds H.T."/>
            <person name="Vijayakumar V."/>
            <person name="Gluck-Thaler E."/>
            <person name="Korotkin H.B."/>
            <person name="Matheny P.B."/>
            <person name="Slot J.C."/>
        </authorList>
    </citation>
    <scope>NUCLEOTIDE SEQUENCE [LARGE SCALE GENOMIC DNA]</scope>
    <source>
        <strain evidence="4 5">SRW20</strain>
    </source>
</reference>
<dbReference type="InterPro" id="IPR019775">
    <property type="entry name" value="WD40_repeat_CS"/>
</dbReference>
<dbReference type="PROSITE" id="PS00678">
    <property type="entry name" value="WD_REPEATS_1"/>
    <property type="match status" value="1"/>
</dbReference>
<gene>
    <name evidence="4" type="ORF">CVT26_010864</name>
</gene>
<dbReference type="STRING" id="231916.A0A409WSS8"/>
<accession>A0A409WSS8</accession>
<keyword evidence="2" id="KW-0677">Repeat</keyword>
<dbReference type="SMART" id="SM00320">
    <property type="entry name" value="WD40"/>
    <property type="match status" value="4"/>
</dbReference>
<keyword evidence="1 3" id="KW-0853">WD repeat</keyword>
<proteinExistence type="predicted"/>
<dbReference type="InterPro" id="IPR053354">
    <property type="entry name" value="MGDG_epimerase"/>
</dbReference>
<sequence>MSSIKFTNCRELVGFSHPTNVLIFSIDAKYLVSGGDDEKVRLWDTRSTKCVQVLENESWGQITTLTWICYEPRTALNNTWLCAGTGRGNVSLYPYSYAPTAASGTDPLDPGKAISMAPFSLNDAVESMAFDYQNSRLVLASHSGRLKMYKIQMSPPAFHELWSTKVDGEIPAIPRAIFFFGGGHQSLLTMCLETAEMICYQAQNHEKIWQKTLAGAIGSAALSDDEKVILVDNLSTGLFDVYELPSQTPMQSLQPASVRKYTRQGLFLEGSNGSCVQVLRASKGMLQAVAASTVRSNRHLIAAASGSDPVIYLWEKVIPDESRESRSDPVRRATQRDDRPAENPVNGQVMLLVLICTYSQWSPYLYRFLDFIVEKVRDILDSVSRIYSMSTDLSRTQEYLRNIDSLPDNETSLDVLLTEALAGERVLRHLFATEPRHPYLHNAFYGLIELFSIPTSSRRTRARPVSETDSDFAKHHIFPLRDRERRPHLVPSTVPTFDAFLACWDLFSHGVLSKMTTASWQNVIVAGGSVLAALMAQHPPNSSAEEINNFYLGAAWGSSDIDVFLWGLSVSEAILKIRDIHAAIAQLGWPVTCVRKANVISIHTNFPHRPVQIVLRLYDTPAQVLAGFDVDAACCAFDGRTVWVNPRSLTAIIRQSNTIDITRRSPSYEIRLAKYAERGFEVYLPSLSRARIRASLYDEQLSAFPQGLARLLVLERLYTDSTSYLFLKYPGTRVQVENSVVSDGEDPFEGIAEDTPALNKSFYESDLRWCQIPFGPNWHARRIEKAVAAKDVRINSPRNRANAGRATHKHVIFAGSLDRCISGEFCTKCIEGSRAPHADEIDTGLYIHGPVKFMVENPGRQMLTGSFRPIDDEGWDVEAYADASQIIEYQESLSEILRNVALFQGATNLGH</sequence>
<evidence type="ECO:0000256" key="3">
    <source>
        <dbReference type="PROSITE-ProRule" id="PRU00221"/>
    </source>
</evidence>
<dbReference type="InParanoid" id="A0A409WSS8"/>
<evidence type="ECO:0000313" key="5">
    <source>
        <dbReference type="Proteomes" id="UP000284706"/>
    </source>
</evidence>
<dbReference type="OrthoDB" id="539213at2759"/>